<dbReference type="InterPro" id="IPR016327">
    <property type="entry name" value="Alpha-defensin"/>
</dbReference>
<reference evidence="8" key="3">
    <citation type="submission" date="2025-09" db="UniProtKB">
        <authorList>
            <consortium name="Ensembl"/>
        </authorList>
    </citation>
    <scope>IDENTIFICATION</scope>
</reference>
<dbReference type="GO" id="GO:0071222">
    <property type="term" value="P:cellular response to lipopolysaccharide"/>
    <property type="evidence" value="ECO:0007669"/>
    <property type="project" value="TreeGrafter"/>
</dbReference>
<keyword evidence="3 6" id="KW-0732">Signal</keyword>
<name>A0A9L0J7Y6_EQUAS</name>
<dbReference type="GO" id="GO:0005615">
    <property type="term" value="C:extracellular space"/>
    <property type="evidence" value="ECO:0007669"/>
    <property type="project" value="InterPro"/>
</dbReference>
<dbReference type="GO" id="GO:0019731">
    <property type="term" value="P:antibacterial humoral response"/>
    <property type="evidence" value="ECO:0007669"/>
    <property type="project" value="TreeGrafter"/>
</dbReference>
<sequence length="74" mass="8172">MRTLALLAALLLLAYQTQAVTLGERDDQVPALDQTGAEVQDLTISFAGDERSTRDASDRNRKLKCKCKLKFSDS</sequence>
<dbReference type="GeneTree" id="ENSGT00950000186313"/>
<dbReference type="SMART" id="SM01418">
    <property type="entry name" value="Defensin_propep"/>
    <property type="match status" value="1"/>
</dbReference>
<reference evidence="8" key="2">
    <citation type="submission" date="2025-08" db="UniProtKB">
        <authorList>
            <consortium name="Ensembl"/>
        </authorList>
    </citation>
    <scope>IDENTIFICATION</scope>
</reference>
<dbReference type="PIRSF" id="PIRSF001875">
    <property type="entry name" value="Alpha-defensin"/>
    <property type="match status" value="1"/>
</dbReference>
<dbReference type="PANTHER" id="PTHR11876">
    <property type="entry name" value="ALPHA-DEFENSIN 1"/>
    <property type="match status" value="1"/>
</dbReference>
<keyword evidence="2" id="KW-0929">Antimicrobial</keyword>
<dbReference type="PANTHER" id="PTHR11876:SF28">
    <property type="entry name" value="ALPHA-DEFENSIN 1"/>
    <property type="match status" value="1"/>
</dbReference>
<dbReference type="OrthoDB" id="9808175at2759"/>
<dbReference type="GO" id="GO:0061844">
    <property type="term" value="P:antimicrobial humoral immune response mediated by antimicrobial peptide"/>
    <property type="evidence" value="ECO:0007669"/>
    <property type="project" value="TreeGrafter"/>
</dbReference>
<dbReference type="AlphaFoldDB" id="A0A9L0J7Y6"/>
<dbReference type="Pfam" id="PF00879">
    <property type="entry name" value="Defensin_propep"/>
    <property type="match status" value="1"/>
</dbReference>
<dbReference type="Proteomes" id="UP000694387">
    <property type="component" value="Chromosome 27"/>
</dbReference>
<feature type="domain" description="Alpha-defensin N-terminal" evidence="7">
    <location>
        <begin position="1"/>
        <end position="51"/>
    </location>
</feature>
<dbReference type="GO" id="GO:0050830">
    <property type="term" value="P:defense response to Gram-positive bacterium"/>
    <property type="evidence" value="ECO:0007669"/>
    <property type="project" value="TreeGrafter"/>
</dbReference>
<dbReference type="KEGG" id="eai:106841386"/>
<keyword evidence="9" id="KW-1185">Reference proteome</keyword>
<evidence type="ECO:0000313" key="8">
    <source>
        <dbReference type="Ensembl" id="ENSEASP00005046127.1"/>
    </source>
</evidence>
<feature type="signal peptide" evidence="6">
    <location>
        <begin position="1"/>
        <end position="19"/>
    </location>
</feature>
<evidence type="ECO:0000256" key="2">
    <source>
        <dbReference type="ARBA" id="ARBA00022529"/>
    </source>
</evidence>
<protein>
    <recommendedName>
        <fullName evidence="7">Alpha-defensin N-terminal domain-containing protein</fullName>
    </recommendedName>
</protein>
<proteinExistence type="inferred from homology"/>
<evidence type="ECO:0000256" key="1">
    <source>
        <dbReference type="ARBA" id="ARBA00006519"/>
    </source>
</evidence>
<accession>A0A9L0J7Y6</accession>
<dbReference type="Ensembl" id="ENSEAST00005070730.1">
    <property type="protein sequence ID" value="ENSEASP00005046127.1"/>
    <property type="gene ID" value="ENSEASG00005030287.1"/>
</dbReference>
<feature type="chain" id="PRO_5040171371" description="Alpha-defensin N-terminal domain-containing protein" evidence="6">
    <location>
        <begin position="20"/>
        <end position="74"/>
    </location>
</feature>
<reference evidence="8 9" key="1">
    <citation type="journal article" date="2020" name="Nat. Commun.">
        <title>Donkey genomes provide new insights into domestication and selection for coat color.</title>
        <authorList>
            <person name="Wang"/>
            <person name="C."/>
            <person name="Li"/>
            <person name="H."/>
            <person name="Guo"/>
            <person name="Y."/>
            <person name="Huang"/>
            <person name="J."/>
            <person name="Sun"/>
            <person name="Y."/>
            <person name="Min"/>
            <person name="J."/>
            <person name="Wang"/>
            <person name="J."/>
            <person name="Fang"/>
            <person name="X."/>
            <person name="Zhao"/>
            <person name="Z."/>
            <person name="Wang"/>
            <person name="S."/>
            <person name="Zhang"/>
            <person name="Y."/>
            <person name="Liu"/>
            <person name="Q."/>
            <person name="Jiang"/>
            <person name="Q."/>
            <person name="Wang"/>
            <person name="X."/>
            <person name="Guo"/>
            <person name="Y."/>
            <person name="Yang"/>
            <person name="C."/>
            <person name="Wang"/>
            <person name="Y."/>
            <person name="Tian"/>
            <person name="F."/>
            <person name="Zhuang"/>
            <person name="G."/>
            <person name="Fan"/>
            <person name="Y."/>
            <person name="Gao"/>
            <person name="Q."/>
            <person name="Li"/>
            <person name="Y."/>
            <person name="Ju"/>
            <person name="Z."/>
            <person name="Li"/>
            <person name="J."/>
            <person name="Li"/>
            <person name="R."/>
            <person name="Hou"/>
            <person name="M."/>
            <person name="Yang"/>
            <person name="G."/>
            <person name="Liu"/>
            <person name="G."/>
            <person name="Liu"/>
            <person name="W."/>
            <person name="Guo"/>
            <person name="J."/>
            <person name="Pan"/>
            <person name="S."/>
            <person name="Fan"/>
            <person name="G."/>
            <person name="Zhang"/>
            <person name="W."/>
            <person name="Zhang"/>
            <person name="R."/>
            <person name="Yu"/>
            <person name="J."/>
            <person name="Zhang"/>
            <person name="X."/>
            <person name="Yin"/>
            <person name="Q."/>
            <person name="Ji"/>
            <person name="C."/>
            <person name="Jin"/>
            <person name="Y."/>
            <person name="Yue"/>
            <person name="G."/>
            <person name="Liu"/>
            <person name="M."/>
            <person name="Xu"/>
            <person name="J."/>
            <person name="Liu"/>
            <person name="S."/>
            <person name="Jordana"/>
            <person name="J."/>
            <person name="Noce"/>
            <person name="A."/>
            <person name="Amills"/>
            <person name="M."/>
            <person name="Wu"/>
            <person name="D.D."/>
            <person name="Li"/>
            <person name="S."/>
            <person name="Zhou"/>
            <person name="X. and Zhong"/>
            <person name="J."/>
        </authorList>
    </citation>
    <scope>NUCLEOTIDE SEQUENCE [LARGE SCALE GENOMIC DNA]</scope>
</reference>
<keyword evidence="4" id="KW-0211">Defensin</keyword>
<evidence type="ECO:0000313" key="9">
    <source>
        <dbReference type="Proteomes" id="UP000694387"/>
    </source>
</evidence>
<keyword evidence="5" id="KW-0044">Antibiotic</keyword>
<evidence type="ECO:0000256" key="4">
    <source>
        <dbReference type="ARBA" id="ARBA00022940"/>
    </source>
</evidence>
<organism evidence="8 9">
    <name type="scientific">Equus asinus</name>
    <name type="common">Donkey</name>
    <name type="synonym">Equus africanus asinus</name>
    <dbReference type="NCBI Taxonomy" id="9793"/>
    <lineage>
        <taxon>Eukaryota</taxon>
        <taxon>Metazoa</taxon>
        <taxon>Chordata</taxon>
        <taxon>Craniata</taxon>
        <taxon>Vertebrata</taxon>
        <taxon>Euteleostomi</taxon>
        <taxon>Mammalia</taxon>
        <taxon>Eutheria</taxon>
        <taxon>Laurasiatheria</taxon>
        <taxon>Perissodactyla</taxon>
        <taxon>Equidae</taxon>
        <taxon>Equus</taxon>
    </lineage>
</organism>
<comment type="similarity">
    <text evidence="1">Belongs to the alpha-defensin family.</text>
</comment>
<gene>
    <name evidence="8" type="primary">LOC106841386</name>
</gene>
<evidence type="ECO:0000256" key="6">
    <source>
        <dbReference type="SAM" id="SignalP"/>
    </source>
</evidence>
<dbReference type="GO" id="GO:0002227">
    <property type="term" value="P:innate immune response in mucosa"/>
    <property type="evidence" value="ECO:0007669"/>
    <property type="project" value="TreeGrafter"/>
</dbReference>
<evidence type="ECO:0000256" key="5">
    <source>
        <dbReference type="ARBA" id="ARBA00023022"/>
    </source>
</evidence>
<dbReference type="GO" id="GO:0051673">
    <property type="term" value="P:disruption of plasma membrane integrity in another organism"/>
    <property type="evidence" value="ECO:0007669"/>
    <property type="project" value="TreeGrafter"/>
</dbReference>
<dbReference type="InterPro" id="IPR002366">
    <property type="entry name" value="Alpha-defensin_N"/>
</dbReference>
<dbReference type="GO" id="GO:0050829">
    <property type="term" value="P:defense response to Gram-negative bacterium"/>
    <property type="evidence" value="ECO:0007669"/>
    <property type="project" value="TreeGrafter"/>
</dbReference>
<evidence type="ECO:0000259" key="7">
    <source>
        <dbReference type="SMART" id="SM01418"/>
    </source>
</evidence>
<dbReference type="GO" id="GO:0031012">
    <property type="term" value="C:extracellular matrix"/>
    <property type="evidence" value="ECO:0007669"/>
    <property type="project" value="TreeGrafter"/>
</dbReference>
<evidence type="ECO:0000256" key="3">
    <source>
        <dbReference type="ARBA" id="ARBA00022729"/>
    </source>
</evidence>